<dbReference type="EMBL" id="ACBY02000010">
    <property type="protein sequence ID" value="EFB77544.1"/>
    <property type="molecule type" value="Genomic_DNA"/>
</dbReference>
<dbReference type="HOGENOM" id="CLU_3066922_0_0_9"/>
<name>D1PIF9_9FIRM</name>
<evidence type="ECO:0000313" key="2">
    <source>
        <dbReference type="EMBL" id="EFB77544.1"/>
    </source>
</evidence>
<protein>
    <submittedName>
        <fullName evidence="2">Uncharacterized protein</fullName>
    </submittedName>
</protein>
<accession>D1PIF9</accession>
<feature type="region of interest" description="Disordered" evidence="1">
    <location>
        <begin position="18"/>
        <end position="53"/>
    </location>
</feature>
<proteinExistence type="predicted"/>
<gene>
    <name evidence="2" type="ORF">SUBVAR_04124</name>
</gene>
<reference evidence="2" key="1">
    <citation type="submission" date="2009-12" db="EMBL/GenBank/DDBJ databases">
        <authorList>
            <person name="Weinstock G."/>
            <person name="Sodergren E."/>
            <person name="Clifton S."/>
            <person name="Fulton L."/>
            <person name="Fulton B."/>
            <person name="Courtney L."/>
            <person name="Fronick C."/>
            <person name="Harrison M."/>
            <person name="Strong C."/>
            <person name="Farmer C."/>
            <person name="Delahaunty K."/>
            <person name="Markovic C."/>
            <person name="Hall O."/>
            <person name="Minx P."/>
            <person name="Tomlinson C."/>
            <person name="Mitreva M."/>
            <person name="Nelson J."/>
            <person name="Hou S."/>
            <person name="Wollam A."/>
            <person name="Pepin K.H."/>
            <person name="Johnson M."/>
            <person name="Bhonagiri V."/>
            <person name="Nash W.E."/>
            <person name="Warren W."/>
            <person name="Chinwalla A."/>
            <person name="Mardis E.R."/>
            <person name="Wilson R.K."/>
        </authorList>
    </citation>
    <scope>NUCLEOTIDE SEQUENCE [LARGE SCALE GENOMIC DNA]</scope>
    <source>
        <strain evidence="2">DSM 15176</strain>
    </source>
</reference>
<sequence>MTERGQWCYALAVKSVDREKYRPTSAQRARHQAASRDRDGAGKNTRELQPEPR</sequence>
<dbReference type="AlphaFoldDB" id="D1PIF9"/>
<dbReference type="STRING" id="411471.SUBVAR_04124"/>
<evidence type="ECO:0000313" key="3">
    <source>
        <dbReference type="Proteomes" id="UP000003438"/>
    </source>
</evidence>
<comment type="caution">
    <text evidence="2">The sequence shown here is derived from an EMBL/GenBank/DDBJ whole genome shotgun (WGS) entry which is preliminary data.</text>
</comment>
<organism evidence="2 3">
    <name type="scientific">Subdoligranulum variabile DSM 15176</name>
    <dbReference type="NCBI Taxonomy" id="411471"/>
    <lineage>
        <taxon>Bacteria</taxon>
        <taxon>Bacillati</taxon>
        <taxon>Bacillota</taxon>
        <taxon>Clostridia</taxon>
        <taxon>Eubacteriales</taxon>
        <taxon>Oscillospiraceae</taxon>
        <taxon>Subdoligranulum</taxon>
    </lineage>
</organism>
<dbReference type="Proteomes" id="UP000003438">
    <property type="component" value="Unassembled WGS sequence"/>
</dbReference>
<keyword evidence="3" id="KW-1185">Reference proteome</keyword>
<feature type="compositionally biased region" description="Basic and acidic residues" evidence="1">
    <location>
        <begin position="34"/>
        <end position="53"/>
    </location>
</feature>
<evidence type="ECO:0000256" key="1">
    <source>
        <dbReference type="SAM" id="MobiDB-lite"/>
    </source>
</evidence>